<dbReference type="SUPFAM" id="SSF46938">
    <property type="entry name" value="CRAL/TRIO N-terminal domain"/>
    <property type="match status" value="1"/>
</dbReference>
<gene>
    <name evidence="3" type="ORF">EGW08_012704</name>
</gene>
<evidence type="ECO:0000259" key="1">
    <source>
        <dbReference type="PROSITE" id="PS50191"/>
    </source>
</evidence>
<dbReference type="PANTHER" id="PTHR23324:SF83">
    <property type="entry name" value="SEC14-LIKE PROTEIN 2"/>
    <property type="match status" value="1"/>
</dbReference>
<dbReference type="STRING" id="188477.A0A433TDA3"/>
<evidence type="ECO:0000313" key="4">
    <source>
        <dbReference type="Proteomes" id="UP000271974"/>
    </source>
</evidence>
<dbReference type="Pfam" id="PF00650">
    <property type="entry name" value="CRAL_TRIO"/>
    <property type="match status" value="1"/>
</dbReference>
<protein>
    <recommendedName>
        <fullName evidence="5">CRAL-TRIO domain-containing protein</fullName>
    </recommendedName>
</protein>
<keyword evidence="4" id="KW-1185">Reference proteome</keyword>
<dbReference type="InterPro" id="IPR001251">
    <property type="entry name" value="CRAL-TRIO_dom"/>
</dbReference>
<dbReference type="SUPFAM" id="SSF101576">
    <property type="entry name" value="Supernatant protein factor (SPF), C-terminal domain"/>
    <property type="match status" value="1"/>
</dbReference>
<dbReference type="AlphaFoldDB" id="A0A433TDA3"/>
<sequence length="398" mass="46251">METSNGKRKQSWTLQHLESEAITKEDIALRKFKERVSDLITTQDDFSLMKWLKARCFDVDKAEAMFRTSMAYRERMKVDTLLTDWEPPEVIQKYMTGGPVGHDKEGSTVRVELYGRLDMKGLMYSCRRQDMERFKLMQNEELVRDWEIMSKKLNKRVDGVTVIFDMEGVSSKMLWRPGLQMYLHLVRTLEDNYPEALKKLFIVNAPRIFPLLYKIARPLVSEDTKKKIHVLGVMHPVKVEVDYNNYFTHYPPLPSTHHQIKQGGPVPEKYYLNTEEDESCCQHMTQVTVARGDQLSIDTQVKDAGSVLRWEFKTDGYDIGFGVFRQDGGEKVAVVPVERVNSHMVPEDGSYSCDVPGTYTVVFDNSYSKIRDKRLLYFIDVITVDESEAQEMLHLENQ</sequence>
<dbReference type="SMART" id="SM00516">
    <property type="entry name" value="SEC14"/>
    <property type="match status" value="1"/>
</dbReference>
<dbReference type="OrthoDB" id="1434354at2759"/>
<dbReference type="InterPro" id="IPR036865">
    <property type="entry name" value="CRAL-TRIO_dom_sf"/>
</dbReference>
<dbReference type="InterPro" id="IPR036598">
    <property type="entry name" value="GOLD_dom_sf"/>
</dbReference>
<dbReference type="PROSITE" id="PS50866">
    <property type="entry name" value="GOLD"/>
    <property type="match status" value="1"/>
</dbReference>
<comment type="caution">
    <text evidence="3">The sequence shown here is derived from an EMBL/GenBank/DDBJ whole genome shotgun (WGS) entry which is preliminary data.</text>
</comment>
<dbReference type="InterPro" id="IPR036273">
    <property type="entry name" value="CRAL/TRIO_N_dom_sf"/>
</dbReference>
<dbReference type="CDD" id="cd00170">
    <property type="entry name" value="SEC14"/>
    <property type="match status" value="1"/>
</dbReference>
<name>A0A433TDA3_ELYCH</name>
<feature type="domain" description="GOLD" evidence="2">
    <location>
        <begin position="278"/>
        <end position="381"/>
    </location>
</feature>
<dbReference type="PROSITE" id="PS50191">
    <property type="entry name" value="CRAL_TRIO"/>
    <property type="match status" value="1"/>
</dbReference>
<dbReference type="Gene3D" id="3.40.525.10">
    <property type="entry name" value="CRAL-TRIO lipid binding domain"/>
    <property type="match status" value="1"/>
</dbReference>
<dbReference type="Gene3D" id="2.60.120.680">
    <property type="entry name" value="GOLD domain"/>
    <property type="match status" value="1"/>
</dbReference>
<feature type="non-terminal residue" evidence="3">
    <location>
        <position position="398"/>
    </location>
</feature>
<dbReference type="EMBL" id="RQTK01000445">
    <property type="protein sequence ID" value="RUS79536.1"/>
    <property type="molecule type" value="Genomic_DNA"/>
</dbReference>
<accession>A0A433TDA3</accession>
<dbReference type="InterPro" id="IPR051064">
    <property type="entry name" value="SEC14/CRAL-TRIO_domain"/>
</dbReference>
<reference evidence="3 4" key="1">
    <citation type="submission" date="2019-01" db="EMBL/GenBank/DDBJ databases">
        <title>A draft genome assembly of the solar-powered sea slug Elysia chlorotica.</title>
        <authorList>
            <person name="Cai H."/>
            <person name="Li Q."/>
            <person name="Fang X."/>
            <person name="Li J."/>
            <person name="Curtis N.E."/>
            <person name="Altenburger A."/>
            <person name="Shibata T."/>
            <person name="Feng M."/>
            <person name="Maeda T."/>
            <person name="Schwartz J.A."/>
            <person name="Shigenobu S."/>
            <person name="Lundholm N."/>
            <person name="Nishiyama T."/>
            <person name="Yang H."/>
            <person name="Hasebe M."/>
            <person name="Li S."/>
            <person name="Pierce S.K."/>
            <person name="Wang J."/>
        </authorList>
    </citation>
    <scope>NUCLEOTIDE SEQUENCE [LARGE SCALE GENOMIC DNA]</scope>
    <source>
        <strain evidence="3">EC2010</strain>
        <tissue evidence="3">Whole organism of an adult</tissue>
    </source>
</reference>
<dbReference type="InterPro" id="IPR009038">
    <property type="entry name" value="GOLD_dom"/>
</dbReference>
<dbReference type="GO" id="GO:0005737">
    <property type="term" value="C:cytoplasm"/>
    <property type="evidence" value="ECO:0007669"/>
    <property type="project" value="TreeGrafter"/>
</dbReference>
<evidence type="ECO:0000313" key="3">
    <source>
        <dbReference type="EMBL" id="RUS79536.1"/>
    </source>
</evidence>
<dbReference type="Proteomes" id="UP000271974">
    <property type="component" value="Unassembled WGS sequence"/>
</dbReference>
<feature type="domain" description="CRAL-TRIO" evidence="1">
    <location>
        <begin position="87"/>
        <end position="278"/>
    </location>
</feature>
<dbReference type="SUPFAM" id="SSF52087">
    <property type="entry name" value="CRAL/TRIO domain"/>
    <property type="match status" value="1"/>
</dbReference>
<dbReference type="PANTHER" id="PTHR23324">
    <property type="entry name" value="SEC14 RELATED PROTEIN"/>
    <property type="match status" value="1"/>
</dbReference>
<organism evidence="3 4">
    <name type="scientific">Elysia chlorotica</name>
    <name type="common">Eastern emerald elysia</name>
    <name type="synonym">Sea slug</name>
    <dbReference type="NCBI Taxonomy" id="188477"/>
    <lineage>
        <taxon>Eukaryota</taxon>
        <taxon>Metazoa</taxon>
        <taxon>Spiralia</taxon>
        <taxon>Lophotrochozoa</taxon>
        <taxon>Mollusca</taxon>
        <taxon>Gastropoda</taxon>
        <taxon>Heterobranchia</taxon>
        <taxon>Euthyneura</taxon>
        <taxon>Panpulmonata</taxon>
        <taxon>Sacoglossa</taxon>
        <taxon>Placobranchoidea</taxon>
        <taxon>Plakobranchidae</taxon>
        <taxon>Elysia</taxon>
    </lineage>
</organism>
<evidence type="ECO:0008006" key="5">
    <source>
        <dbReference type="Google" id="ProtNLM"/>
    </source>
</evidence>
<proteinExistence type="predicted"/>
<evidence type="ECO:0000259" key="2">
    <source>
        <dbReference type="PROSITE" id="PS50866"/>
    </source>
</evidence>